<dbReference type="HOGENOM" id="CLU_108804_0_0_5"/>
<evidence type="ECO:0000313" key="1">
    <source>
        <dbReference type="EMBL" id="ACI97787.1"/>
    </source>
</evidence>
<dbReference type="STRING" id="414684.RC1_0341"/>
<keyword evidence="2" id="KW-1185">Reference proteome</keyword>
<keyword evidence="1" id="KW-0456">Lyase</keyword>
<dbReference type="EMBL" id="CP000613">
    <property type="protein sequence ID" value="ACI97787.1"/>
    <property type="molecule type" value="Genomic_DNA"/>
</dbReference>
<dbReference type="SUPFAM" id="SSF48371">
    <property type="entry name" value="ARM repeat"/>
    <property type="match status" value="1"/>
</dbReference>
<accession>B6IQQ1</accession>
<sequence>MPLVKGNTPAGAAAPAFPDRASVIAALAGGDPARRRAAAHAAHACADAVALIAAALAVEEDPSVAEGMILALVEIGGEDAAAALAPLLRSEDATRRFAAAEALRDAGDEALPFFEALIRDHDPQVRIMAAEIARGPLGRTAAATLEALLPGEEEINVACAFIDVLSEIGTAATAAVLHDFAARHPGKPYVRFTVDAALALLPTE</sequence>
<dbReference type="InterPro" id="IPR016024">
    <property type="entry name" value="ARM-type_fold"/>
</dbReference>
<dbReference type="OrthoDB" id="7359267at2"/>
<organism evidence="1 2">
    <name type="scientific">Rhodospirillum centenum (strain ATCC 51521 / SW)</name>
    <dbReference type="NCBI Taxonomy" id="414684"/>
    <lineage>
        <taxon>Bacteria</taxon>
        <taxon>Pseudomonadati</taxon>
        <taxon>Pseudomonadota</taxon>
        <taxon>Alphaproteobacteria</taxon>
        <taxon>Rhodospirillales</taxon>
        <taxon>Rhodospirillaceae</taxon>
        <taxon>Rhodospirillum</taxon>
    </lineage>
</organism>
<protein>
    <submittedName>
        <fullName evidence="1">HEAT repeat-containing PBS lyase, putative</fullName>
    </submittedName>
</protein>
<evidence type="ECO:0000313" key="2">
    <source>
        <dbReference type="Proteomes" id="UP000001591"/>
    </source>
</evidence>
<proteinExistence type="predicted"/>
<dbReference type="Proteomes" id="UP000001591">
    <property type="component" value="Chromosome"/>
</dbReference>
<dbReference type="RefSeq" id="WP_012565579.1">
    <property type="nucleotide sequence ID" value="NC_011420.2"/>
</dbReference>
<name>B6IQQ1_RHOCS</name>
<dbReference type="AlphaFoldDB" id="B6IQQ1"/>
<dbReference type="eggNOG" id="COG1413">
    <property type="taxonomic scope" value="Bacteria"/>
</dbReference>
<dbReference type="Pfam" id="PF13646">
    <property type="entry name" value="HEAT_2"/>
    <property type="match status" value="2"/>
</dbReference>
<dbReference type="GO" id="GO:0016829">
    <property type="term" value="F:lyase activity"/>
    <property type="evidence" value="ECO:0007669"/>
    <property type="project" value="UniProtKB-KW"/>
</dbReference>
<dbReference type="KEGG" id="rce:RC1_0341"/>
<dbReference type="Gene3D" id="1.25.10.10">
    <property type="entry name" value="Leucine-rich Repeat Variant"/>
    <property type="match status" value="1"/>
</dbReference>
<dbReference type="InterPro" id="IPR011989">
    <property type="entry name" value="ARM-like"/>
</dbReference>
<gene>
    <name evidence="1" type="ordered locus">RC1_0341</name>
</gene>
<reference evidence="1 2" key="1">
    <citation type="journal article" date="2010" name="BMC Genomics">
        <title>Metabolic flexibility revealed in the genome of the cyst-forming alpha-1 proteobacterium Rhodospirillum centenum.</title>
        <authorList>
            <person name="Lu Y.K."/>
            <person name="Marden J."/>
            <person name="Han M."/>
            <person name="Swingley W.D."/>
            <person name="Mastrian S.D."/>
            <person name="Chowdhury S.R."/>
            <person name="Hao J."/>
            <person name="Helmy T."/>
            <person name="Kim S."/>
            <person name="Kurdoglu A.A."/>
            <person name="Matthies H.J."/>
            <person name="Rollo D."/>
            <person name="Stothard P."/>
            <person name="Blankenship R.E."/>
            <person name="Bauer C.E."/>
            <person name="Touchman J.W."/>
        </authorList>
    </citation>
    <scope>NUCLEOTIDE SEQUENCE [LARGE SCALE GENOMIC DNA]</scope>
    <source>
        <strain evidence="2">ATCC 51521 / SW</strain>
    </source>
</reference>